<keyword evidence="2" id="KW-1185">Reference proteome</keyword>
<dbReference type="InterPro" id="IPR011051">
    <property type="entry name" value="RmlC_Cupin_sf"/>
</dbReference>
<evidence type="ECO:0000313" key="2">
    <source>
        <dbReference type="Proteomes" id="UP001200110"/>
    </source>
</evidence>
<dbReference type="PANTHER" id="PTHR37694:SF1">
    <property type="entry name" value="SLR8022 PROTEIN"/>
    <property type="match status" value="1"/>
</dbReference>
<comment type="caution">
    <text evidence="1">The sequence shown here is derived from an EMBL/GenBank/DDBJ whole genome shotgun (WGS) entry which is preliminary data.</text>
</comment>
<dbReference type="PANTHER" id="PTHR37694">
    <property type="entry name" value="SLR8022 PROTEIN"/>
    <property type="match status" value="1"/>
</dbReference>
<reference evidence="1 2" key="1">
    <citation type="submission" date="2022-01" db="EMBL/GenBank/DDBJ databases">
        <authorList>
            <person name="Huang Y."/>
        </authorList>
    </citation>
    <scope>NUCLEOTIDE SEQUENCE [LARGE SCALE GENOMIC DNA]</scope>
    <source>
        <strain evidence="1 2">HY366</strain>
    </source>
</reference>
<organism evidence="1 2">
    <name type="scientific">Gordonia liuliyuniae</name>
    <dbReference type="NCBI Taxonomy" id="2911517"/>
    <lineage>
        <taxon>Bacteria</taxon>
        <taxon>Bacillati</taxon>
        <taxon>Actinomycetota</taxon>
        <taxon>Actinomycetes</taxon>
        <taxon>Mycobacteriales</taxon>
        <taxon>Gordoniaceae</taxon>
        <taxon>Gordonia</taxon>
    </lineage>
</organism>
<sequence length="127" mass="13470">MSSVSLPAVVDELMSEAREASSGRSARTVRGHAEHTLRHTVIALAAGNGLSDHESPGEATLQVLRGTVRLTTADGEWHGTAGDLIDIPNVRHGLMADEDSAVMLTVALRGTTRDGRKPTPDSAHTRR</sequence>
<protein>
    <submittedName>
        <fullName evidence="1">Cupin domain-containing protein</fullName>
    </submittedName>
</protein>
<proteinExistence type="predicted"/>
<dbReference type="SUPFAM" id="SSF51182">
    <property type="entry name" value="RmlC-like cupins"/>
    <property type="match status" value="1"/>
</dbReference>
<dbReference type="Proteomes" id="UP001200110">
    <property type="component" value="Unassembled WGS sequence"/>
</dbReference>
<gene>
    <name evidence="1" type="ORF">L5G33_00775</name>
</gene>
<dbReference type="Gene3D" id="2.60.120.10">
    <property type="entry name" value="Jelly Rolls"/>
    <property type="match status" value="1"/>
</dbReference>
<name>A0ABS9IN63_9ACTN</name>
<dbReference type="RefSeq" id="WP_236996235.1">
    <property type="nucleotide sequence ID" value="NZ_JAKKOR010000001.1"/>
</dbReference>
<evidence type="ECO:0000313" key="1">
    <source>
        <dbReference type="EMBL" id="MCF8586998.1"/>
    </source>
</evidence>
<accession>A0ABS9IN63</accession>
<dbReference type="EMBL" id="JAKKOR010000001">
    <property type="protein sequence ID" value="MCF8586998.1"/>
    <property type="molecule type" value="Genomic_DNA"/>
</dbReference>
<dbReference type="InterPro" id="IPR014710">
    <property type="entry name" value="RmlC-like_jellyroll"/>
</dbReference>
<dbReference type="CDD" id="cd02230">
    <property type="entry name" value="cupin_HP0902-like"/>
    <property type="match status" value="1"/>
</dbReference>